<protein>
    <submittedName>
        <fullName evidence="1">Uncharacterized protein</fullName>
    </submittedName>
</protein>
<reference evidence="1" key="1">
    <citation type="journal article" date="2014" name="Front. Microbiol.">
        <title>High frequency of phylogenetically diverse reductive dehalogenase-homologous genes in deep subseafloor sedimentary metagenomes.</title>
        <authorList>
            <person name="Kawai M."/>
            <person name="Futagami T."/>
            <person name="Toyoda A."/>
            <person name="Takaki Y."/>
            <person name="Nishi S."/>
            <person name="Hori S."/>
            <person name="Arai W."/>
            <person name="Tsubouchi T."/>
            <person name="Morono Y."/>
            <person name="Uchiyama I."/>
            <person name="Ito T."/>
            <person name="Fujiyama A."/>
            <person name="Inagaki F."/>
            <person name="Takami H."/>
        </authorList>
    </citation>
    <scope>NUCLEOTIDE SEQUENCE</scope>
    <source>
        <strain evidence="1">Expedition CK06-06</strain>
    </source>
</reference>
<feature type="non-terminal residue" evidence="1">
    <location>
        <position position="1"/>
    </location>
</feature>
<dbReference type="EMBL" id="BARS01032725">
    <property type="protein sequence ID" value="GAG17773.1"/>
    <property type="molecule type" value="Genomic_DNA"/>
</dbReference>
<name>X0VZA8_9ZZZZ</name>
<proteinExistence type="predicted"/>
<comment type="caution">
    <text evidence="1">The sequence shown here is derived from an EMBL/GenBank/DDBJ whole genome shotgun (WGS) entry which is preliminary data.</text>
</comment>
<sequence length="47" mass="5362">GLVIETLRDSGSLDLEDFYSLPSGLQSLQLEHTLNKMRGAYKPRRKK</sequence>
<organism evidence="1">
    <name type="scientific">marine sediment metagenome</name>
    <dbReference type="NCBI Taxonomy" id="412755"/>
    <lineage>
        <taxon>unclassified sequences</taxon>
        <taxon>metagenomes</taxon>
        <taxon>ecological metagenomes</taxon>
    </lineage>
</organism>
<gene>
    <name evidence="1" type="ORF">S01H1_50769</name>
</gene>
<accession>X0VZA8</accession>
<dbReference type="AlphaFoldDB" id="X0VZA8"/>
<evidence type="ECO:0000313" key="1">
    <source>
        <dbReference type="EMBL" id="GAG17773.1"/>
    </source>
</evidence>